<evidence type="ECO:0000256" key="1">
    <source>
        <dbReference type="ARBA" id="ARBA00008383"/>
    </source>
</evidence>
<dbReference type="PANTHER" id="PTHR48228:SF5">
    <property type="entry name" value="ALPHA-METHYLACYL-COA RACEMASE"/>
    <property type="match status" value="1"/>
</dbReference>
<dbReference type="InterPro" id="IPR023606">
    <property type="entry name" value="CoA-Trfase_III_dom_1_sf"/>
</dbReference>
<dbReference type="InterPro" id="IPR003673">
    <property type="entry name" value="CoA-Trfase_fam_III"/>
</dbReference>
<dbReference type="Pfam" id="PF02515">
    <property type="entry name" value="CoA_transf_3"/>
    <property type="match status" value="1"/>
</dbReference>
<reference evidence="2" key="1">
    <citation type="submission" date="2023-07" db="EMBL/GenBank/DDBJ databases">
        <authorList>
            <consortium name="CYATHOMIX"/>
        </authorList>
    </citation>
    <scope>NUCLEOTIDE SEQUENCE</scope>
    <source>
        <strain evidence="2">N/A</strain>
    </source>
</reference>
<evidence type="ECO:0000313" key="2">
    <source>
        <dbReference type="EMBL" id="CAJ0602850.1"/>
    </source>
</evidence>
<dbReference type="Gene3D" id="3.40.50.10540">
    <property type="entry name" value="Crotonobetainyl-coa:carnitine coa-transferase, domain 1"/>
    <property type="match status" value="1"/>
</dbReference>
<sequence>MKDDDTNQNMNRTLLQGVRVIELAGLAPVPHCGMVLADFGANVTLIQKPDQGDVVVEQRLADKKTIQGLDLKSPEDRAKLKQLCKESDVLLDPYRPGVLEKMGLDPIDLLEENKGLVVCRLTGYGQTGPLSQEAGHDINYVAITGLMPTISGHSCHRPWPPVNMLADFAGGGLTAAFGIVAALLKREKNGGHGCVIDCSMSEGLSYLASFVHRYYDMTHLWTDKYAAFSGDCPIYRTYATKDRKWMAVGALEPKFNQNLFKVLGIDKSIADVYANPAEIIAEMERIFKSKTRDEWTELFRGKNACVTPVLDIEEAAQFEHNLERKNFSGEGDKKFPNPAPRIYSKEDYKKLKSKI</sequence>
<gene>
    <name evidence="2" type="ORF">CYNAS_LOCUS14833</name>
</gene>
<dbReference type="PANTHER" id="PTHR48228">
    <property type="entry name" value="SUCCINYL-COA--D-CITRAMALATE COA-TRANSFERASE"/>
    <property type="match status" value="1"/>
</dbReference>
<comment type="similarity">
    <text evidence="1">Belongs to the CoA-transferase III family.</text>
</comment>
<dbReference type="Proteomes" id="UP001176961">
    <property type="component" value="Unassembled WGS sequence"/>
</dbReference>
<evidence type="ECO:0008006" key="4">
    <source>
        <dbReference type="Google" id="ProtNLM"/>
    </source>
</evidence>
<dbReference type="Gene3D" id="3.30.1540.10">
    <property type="entry name" value="formyl-coa transferase, domain 3"/>
    <property type="match status" value="1"/>
</dbReference>
<dbReference type="AlphaFoldDB" id="A0AA36H324"/>
<dbReference type="GO" id="GO:0005739">
    <property type="term" value="C:mitochondrion"/>
    <property type="evidence" value="ECO:0007669"/>
    <property type="project" value="TreeGrafter"/>
</dbReference>
<dbReference type="InterPro" id="IPR050509">
    <property type="entry name" value="CoA-transferase_III"/>
</dbReference>
<dbReference type="GO" id="GO:0008111">
    <property type="term" value="F:alpha-methylacyl-CoA racemase activity"/>
    <property type="evidence" value="ECO:0007669"/>
    <property type="project" value="TreeGrafter"/>
</dbReference>
<organism evidence="2 3">
    <name type="scientific">Cylicocyclus nassatus</name>
    <name type="common">Nematode worm</name>
    <dbReference type="NCBI Taxonomy" id="53992"/>
    <lineage>
        <taxon>Eukaryota</taxon>
        <taxon>Metazoa</taxon>
        <taxon>Ecdysozoa</taxon>
        <taxon>Nematoda</taxon>
        <taxon>Chromadorea</taxon>
        <taxon>Rhabditida</taxon>
        <taxon>Rhabditina</taxon>
        <taxon>Rhabditomorpha</taxon>
        <taxon>Strongyloidea</taxon>
        <taxon>Strongylidae</taxon>
        <taxon>Cylicocyclus</taxon>
    </lineage>
</organism>
<dbReference type="SUPFAM" id="SSF89796">
    <property type="entry name" value="CoA-transferase family III (CaiB/BaiF)"/>
    <property type="match status" value="1"/>
</dbReference>
<keyword evidence="3" id="KW-1185">Reference proteome</keyword>
<name>A0AA36H324_CYLNA</name>
<protein>
    <recommendedName>
        <fullName evidence="4">Alpha-methylacyl-CoA racemase</fullName>
    </recommendedName>
</protein>
<evidence type="ECO:0000313" key="3">
    <source>
        <dbReference type="Proteomes" id="UP001176961"/>
    </source>
</evidence>
<comment type="caution">
    <text evidence="2">The sequence shown here is derived from an EMBL/GenBank/DDBJ whole genome shotgun (WGS) entry which is preliminary data.</text>
</comment>
<accession>A0AA36H324</accession>
<dbReference type="InterPro" id="IPR044855">
    <property type="entry name" value="CoA-Trfase_III_dom3_sf"/>
</dbReference>
<dbReference type="EMBL" id="CATQJL010000305">
    <property type="protein sequence ID" value="CAJ0602850.1"/>
    <property type="molecule type" value="Genomic_DNA"/>
</dbReference>
<proteinExistence type="inferred from homology"/>
<dbReference type="GO" id="GO:0008206">
    <property type="term" value="P:bile acid metabolic process"/>
    <property type="evidence" value="ECO:0007669"/>
    <property type="project" value="TreeGrafter"/>
</dbReference>